<dbReference type="AlphaFoldDB" id="I3T8H7"/>
<evidence type="ECO:0000313" key="1">
    <source>
        <dbReference type="EMBL" id="AFK48819.1"/>
    </source>
</evidence>
<dbReference type="EMBL" id="BT149025">
    <property type="protein sequence ID" value="AFK48819.1"/>
    <property type="molecule type" value="mRNA"/>
</dbReference>
<proteinExistence type="evidence at transcript level"/>
<organism evidence="1">
    <name type="scientific">Lotus japonicus</name>
    <name type="common">Lotus corniculatus var. japonicus</name>
    <dbReference type="NCBI Taxonomy" id="34305"/>
    <lineage>
        <taxon>Eukaryota</taxon>
        <taxon>Viridiplantae</taxon>
        <taxon>Streptophyta</taxon>
        <taxon>Embryophyta</taxon>
        <taxon>Tracheophyta</taxon>
        <taxon>Spermatophyta</taxon>
        <taxon>Magnoliopsida</taxon>
        <taxon>eudicotyledons</taxon>
        <taxon>Gunneridae</taxon>
        <taxon>Pentapetalae</taxon>
        <taxon>rosids</taxon>
        <taxon>fabids</taxon>
        <taxon>Fabales</taxon>
        <taxon>Fabaceae</taxon>
        <taxon>Papilionoideae</taxon>
        <taxon>50 kb inversion clade</taxon>
        <taxon>NPAAA clade</taxon>
        <taxon>Hologalegina</taxon>
        <taxon>robinioid clade</taxon>
        <taxon>Loteae</taxon>
        <taxon>Lotus</taxon>
    </lineage>
</organism>
<accession>I3T8H7</accession>
<sequence length="88" mass="10042">MNWGFNCKDAPFMTLPLLDMLLYQIFTLNNDTILRANDTLNKASLTLIFASYNHNIVPSDNFPVPNEFLSCFPTHFRIALHSEMSACV</sequence>
<name>I3T8H7_LOTJA</name>
<reference evidence="1" key="1">
    <citation type="submission" date="2012-05" db="EMBL/GenBank/DDBJ databases">
        <authorList>
            <person name="Krishnakumar V."/>
            <person name="Cheung F."/>
            <person name="Xiao Y."/>
            <person name="Chan A."/>
            <person name="Moskal W.A."/>
            <person name="Town C.D."/>
        </authorList>
    </citation>
    <scope>NUCLEOTIDE SEQUENCE</scope>
</reference>
<protein>
    <submittedName>
        <fullName evidence="1">Uncharacterized protein</fullName>
    </submittedName>
</protein>